<dbReference type="CDD" id="cd02933">
    <property type="entry name" value="OYE_like_FMN"/>
    <property type="match status" value="1"/>
</dbReference>
<dbReference type="GO" id="GO:0016628">
    <property type="term" value="F:oxidoreductase activity, acting on the CH-CH group of donors, NAD or NADP as acceptor"/>
    <property type="evidence" value="ECO:0007669"/>
    <property type="project" value="UniProtKB-ARBA"/>
</dbReference>
<accession>A0A2I1RJL3</accession>
<comment type="caution">
    <text evidence="5">The sequence shown here is derived from an EMBL/GenBank/DDBJ whole genome shotgun (WGS) entry which is preliminary data.</text>
</comment>
<gene>
    <name evidence="5" type="ORF">CYJ96_04110</name>
</gene>
<dbReference type="InterPro" id="IPR001155">
    <property type="entry name" value="OxRdtase_FMN_N"/>
</dbReference>
<dbReference type="Pfam" id="PF00724">
    <property type="entry name" value="Oxidored_FMN"/>
    <property type="match status" value="1"/>
</dbReference>
<dbReference type="FunFam" id="3.20.20.70:FF:000059">
    <property type="entry name" value="N-ethylmaleimide reductase, FMN-linked"/>
    <property type="match status" value="1"/>
</dbReference>
<evidence type="ECO:0000313" key="5">
    <source>
        <dbReference type="EMBL" id="PKZ69319.1"/>
    </source>
</evidence>
<dbReference type="EMBL" id="PKJS01000004">
    <property type="protein sequence ID" value="PKZ69319.1"/>
    <property type="molecule type" value="Genomic_DNA"/>
</dbReference>
<proteinExistence type="inferred from homology"/>
<dbReference type="RefSeq" id="WP_101964030.1">
    <property type="nucleotide sequence ID" value="NZ_PKJS01000004.1"/>
</dbReference>
<sequence length="374" mass="40233">MSYSALLSPINVGAMRLPNRVFMAPLTRLRSADLPDGKKGIGGLPTPLMATYYTQRASSGLIITEATDISADAKGYAGAPGIFSAAQIAGWKMIADSVHQAGGHIAMQLWHTGLVSHYSLRPQGQPPVSASAVDLGDAVRTSLKDEEGKVYRVTATPAREMTIAEIKQTVDDFANAARNAIEAGMDFIEIHGAHGYLIHQFLYESVNQRSDEYGGSLENRMRFLKEILTAVTSAIGSDKVGIRISPLGQFNGVDAGSEDDALAIIKLIDSFNLAYLHISEPDWAGGKPFTAEFRRQIRDTYHGVLIGAGGYTAEKADALIRDGLIDAAAFGRSYIANPDLVERFQQNAPLNKANSATFYGGDEEGYTDYPALAQ</sequence>
<dbReference type="InterPro" id="IPR013785">
    <property type="entry name" value="Aldolase_TIM"/>
</dbReference>
<dbReference type="AlphaFoldDB" id="A0A2I1RJL3"/>
<dbReference type="Proteomes" id="UP000234914">
    <property type="component" value="Unassembled WGS sequence"/>
</dbReference>
<protein>
    <submittedName>
        <fullName evidence="5">Alkene reductase</fullName>
    </submittedName>
</protein>
<evidence type="ECO:0000313" key="6">
    <source>
        <dbReference type="Proteomes" id="UP000234914"/>
    </source>
</evidence>
<reference evidence="5 6" key="1">
    <citation type="submission" date="2017-12" db="EMBL/GenBank/DDBJ databases">
        <title>Phylogenetic diversity of female urinary microbiome.</title>
        <authorList>
            <person name="Thomas-White K."/>
            <person name="Wolfe A.J."/>
        </authorList>
    </citation>
    <scope>NUCLEOTIDE SEQUENCE [LARGE SCALE GENOMIC DNA]</scope>
    <source>
        <strain evidence="5 6">UMB0416</strain>
    </source>
</reference>
<evidence type="ECO:0000256" key="2">
    <source>
        <dbReference type="ARBA" id="ARBA00005979"/>
    </source>
</evidence>
<evidence type="ECO:0000256" key="3">
    <source>
        <dbReference type="ARBA" id="ARBA00023002"/>
    </source>
</evidence>
<dbReference type="Gene3D" id="3.20.20.70">
    <property type="entry name" value="Aldolase class I"/>
    <property type="match status" value="1"/>
</dbReference>
<comment type="cofactor">
    <cofactor evidence="1">
        <name>FMN</name>
        <dbReference type="ChEBI" id="CHEBI:58210"/>
    </cofactor>
</comment>
<feature type="domain" description="NADH:flavin oxidoreductase/NADH oxidase N-terminal" evidence="4">
    <location>
        <begin position="6"/>
        <end position="351"/>
    </location>
</feature>
<dbReference type="GO" id="GO:0010181">
    <property type="term" value="F:FMN binding"/>
    <property type="evidence" value="ECO:0007669"/>
    <property type="project" value="InterPro"/>
</dbReference>
<dbReference type="InterPro" id="IPR045247">
    <property type="entry name" value="Oye-like"/>
</dbReference>
<organism evidence="5 6">
    <name type="scientific">Faucicola osloensis</name>
    <name type="common">Moraxella osloensis</name>
    <dbReference type="NCBI Taxonomy" id="34062"/>
    <lineage>
        <taxon>Bacteria</taxon>
        <taxon>Pseudomonadati</taxon>
        <taxon>Pseudomonadota</taxon>
        <taxon>Gammaproteobacteria</taxon>
        <taxon>Moraxellales</taxon>
        <taxon>Moraxellaceae</taxon>
        <taxon>Faucicola</taxon>
    </lineage>
</organism>
<comment type="similarity">
    <text evidence="2">Belongs to the NADH:flavin oxidoreductase/NADH oxidase family.</text>
</comment>
<name>A0A2I1RJL3_FAUOS</name>
<dbReference type="GO" id="GO:0005829">
    <property type="term" value="C:cytosol"/>
    <property type="evidence" value="ECO:0007669"/>
    <property type="project" value="TreeGrafter"/>
</dbReference>
<evidence type="ECO:0000256" key="1">
    <source>
        <dbReference type="ARBA" id="ARBA00001917"/>
    </source>
</evidence>
<dbReference type="PANTHER" id="PTHR22893:SF91">
    <property type="entry name" value="NADPH DEHYDROGENASE 2-RELATED"/>
    <property type="match status" value="1"/>
</dbReference>
<dbReference type="NCBIfam" id="NF007899">
    <property type="entry name" value="PRK10605.1"/>
    <property type="match status" value="1"/>
</dbReference>
<dbReference type="SUPFAM" id="SSF51395">
    <property type="entry name" value="FMN-linked oxidoreductases"/>
    <property type="match status" value="1"/>
</dbReference>
<keyword evidence="3" id="KW-0560">Oxidoreductase</keyword>
<evidence type="ECO:0000259" key="4">
    <source>
        <dbReference type="Pfam" id="PF00724"/>
    </source>
</evidence>
<dbReference type="PANTHER" id="PTHR22893">
    <property type="entry name" value="NADH OXIDOREDUCTASE-RELATED"/>
    <property type="match status" value="1"/>
</dbReference>